<organism evidence="1 2">
    <name type="scientific">Vibrio splendidus</name>
    <dbReference type="NCBI Taxonomy" id="29497"/>
    <lineage>
        <taxon>Bacteria</taxon>
        <taxon>Pseudomonadati</taxon>
        <taxon>Pseudomonadota</taxon>
        <taxon>Gammaproteobacteria</taxon>
        <taxon>Vibrionales</taxon>
        <taxon>Vibrionaceae</taxon>
        <taxon>Vibrio</taxon>
    </lineage>
</organism>
<dbReference type="Proteomes" id="UP000244080">
    <property type="component" value="Unassembled WGS sequence"/>
</dbReference>
<accession>A0A2T5DW32</accession>
<evidence type="ECO:0000313" key="1">
    <source>
        <dbReference type="EMBL" id="PTP10696.1"/>
    </source>
</evidence>
<proteinExistence type="predicted"/>
<dbReference type="EMBL" id="PIGA01000103">
    <property type="protein sequence ID" value="PTP10696.1"/>
    <property type="molecule type" value="Genomic_DNA"/>
</dbReference>
<reference evidence="1 2" key="1">
    <citation type="submission" date="2017-11" db="EMBL/GenBank/DDBJ databases">
        <title>Population delineation of vibrios coincides with oyster pathogenicity.</title>
        <authorList>
            <person name="Bruto M."/>
            <person name="Labreuche Y."/>
            <person name="James A."/>
            <person name="Piel D."/>
            <person name="Chenivesse S."/>
            <person name="Petton B."/>
            <person name="Polz M.F."/>
            <person name="Le Roux F."/>
        </authorList>
    </citation>
    <scope>NUCLEOTIDE SEQUENCE [LARGE SCALE GENOMIC DNA]</scope>
    <source>
        <strain evidence="1 2">1F_55</strain>
    </source>
</reference>
<name>A0A2T5DW32_VIBSP</name>
<evidence type="ECO:0000313" key="2">
    <source>
        <dbReference type="Proteomes" id="UP000244080"/>
    </source>
</evidence>
<dbReference type="AlphaFoldDB" id="A0A2T5DW32"/>
<protein>
    <submittedName>
        <fullName evidence="1">Uncharacterized protein</fullName>
    </submittedName>
</protein>
<gene>
    <name evidence="1" type="ORF">CWO36_25750</name>
</gene>
<comment type="caution">
    <text evidence="1">The sequence shown here is derived from an EMBL/GenBank/DDBJ whole genome shotgun (WGS) entry which is preliminary data.</text>
</comment>
<sequence>MALQTFEDKIDTLEPEEIPSILLANGFSQAWEHNIFNYQNLLQCANFGTREALLRNSMELNQEPTI</sequence>
<dbReference type="RefSeq" id="WP_108112810.1">
    <property type="nucleotide sequence ID" value="NZ_CAWNZY010000006.1"/>
</dbReference>